<accession>A0ABN5GZ32</accession>
<evidence type="ECO:0008006" key="3">
    <source>
        <dbReference type="Google" id="ProtNLM"/>
    </source>
</evidence>
<dbReference type="EMBL" id="CP019454">
    <property type="protein sequence ID" value="AUW93760.1"/>
    <property type="molecule type" value="Genomic_DNA"/>
</dbReference>
<gene>
    <name evidence="1" type="ORF">BXT84_07225</name>
</gene>
<protein>
    <recommendedName>
        <fullName evidence="3">Sporulation protein YunB</fullName>
    </recommendedName>
</protein>
<dbReference type="Proteomes" id="UP000325292">
    <property type="component" value="Chromosome"/>
</dbReference>
<proteinExistence type="predicted"/>
<name>A0ABN5GZ32_9FIRM</name>
<keyword evidence="2" id="KW-1185">Reference proteome</keyword>
<evidence type="ECO:0000313" key="2">
    <source>
        <dbReference type="Proteomes" id="UP000325292"/>
    </source>
</evidence>
<reference evidence="1 2" key="1">
    <citation type="journal article" date="2019" name="Sci. Rep.">
        <title>Sulfobacillus thermotolerans: new insights into resistance and metabolic capacities of acidophilic chemolithotrophs.</title>
        <authorList>
            <person name="Panyushkina A.E."/>
            <person name="Babenko V.V."/>
            <person name="Nikitina A.S."/>
            <person name="Selezneva O.V."/>
            <person name="Tsaplina I.A."/>
            <person name="Letarova M.A."/>
            <person name="Kostryukova E.S."/>
            <person name="Letarov A.V."/>
        </authorList>
    </citation>
    <scope>NUCLEOTIDE SEQUENCE [LARGE SCALE GENOMIC DNA]</scope>
    <source>
        <strain evidence="1 2">Kr1</strain>
    </source>
</reference>
<evidence type="ECO:0000313" key="1">
    <source>
        <dbReference type="EMBL" id="AUW93760.1"/>
    </source>
</evidence>
<organism evidence="1 2">
    <name type="scientific">Sulfobacillus thermotolerans</name>
    <dbReference type="NCBI Taxonomy" id="338644"/>
    <lineage>
        <taxon>Bacteria</taxon>
        <taxon>Bacillati</taxon>
        <taxon>Bacillota</taxon>
        <taxon>Clostridia</taxon>
        <taxon>Eubacteriales</taxon>
        <taxon>Clostridiales Family XVII. Incertae Sedis</taxon>
        <taxon>Sulfobacillus</taxon>
    </lineage>
</organism>
<sequence length="171" mass="18877">MKFTVRQVFLVFVVFALVLGLLRGVQWIYMRSAIRSPLLHAMQSVTGVKKVEVSPQGAVTVFASRRANLMNVYQGIEAQNRLVTGHVPTAITIVSHPSPAMLQSLNTLRLIIAQGEATGQYVAMNASIQQVAKHDHFAATVQISSRHIFVTLRAPQYWEDIVMPLRLGGQG</sequence>